<sequence>MGISLAKYHHRAYSYEVETFNFNIYPSGYLDNHKYFTFQSSTIPFLARNNFDFNKCFVEGVEFLSQDKYLKYREIIDQFPQFPENIGDILSTRSVRTNFVKLKPQIQCWLEDKNSALLELPLEALDGDYVTGFFTKLVNVYNNKININIEKNKVILTKCDKNLLEDPETVKTLQKYVESKADFCFKNLHKKIENKVSNLSHAIIKIKPYEKKTEYMIRATIENFNGIVVELPGGYGISSRAERLTELKEKLTKLDVEVINARRFAGNYIEWTKKSLGGISALALLGLGVSAAMLFKKLGY</sequence>
<keyword evidence="2" id="KW-0472">Membrane</keyword>
<dbReference type="AlphaFoldDB" id="A0A0C2MY59"/>
<evidence type="ECO:0000256" key="2">
    <source>
        <dbReference type="SAM" id="Phobius"/>
    </source>
</evidence>
<keyword evidence="2" id="KW-1133">Transmembrane helix</keyword>
<dbReference type="GO" id="GO:0003723">
    <property type="term" value="F:RNA binding"/>
    <property type="evidence" value="ECO:0007669"/>
    <property type="project" value="TreeGrafter"/>
</dbReference>
<name>A0A0C2MY59_THEKT</name>
<keyword evidence="2" id="KW-0812">Transmembrane</keyword>
<evidence type="ECO:0000256" key="1">
    <source>
        <dbReference type="ARBA" id="ARBA00008372"/>
    </source>
</evidence>
<organism evidence="3 4">
    <name type="scientific">Thelohanellus kitauei</name>
    <name type="common">Myxosporean</name>
    <dbReference type="NCBI Taxonomy" id="669202"/>
    <lineage>
        <taxon>Eukaryota</taxon>
        <taxon>Metazoa</taxon>
        <taxon>Cnidaria</taxon>
        <taxon>Myxozoa</taxon>
        <taxon>Myxosporea</taxon>
        <taxon>Bivalvulida</taxon>
        <taxon>Platysporina</taxon>
        <taxon>Myxobolidae</taxon>
        <taxon>Thelohanellus</taxon>
    </lineage>
</organism>
<dbReference type="OrthoDB" id="1432093at2759"/>
<dbReference type="Proteomes" id="UP000031668">
    <property type="component" value="Unassembled WGS sequence"/>
</dbReference>
<dbReference type="PANTHER" id="PTHR15092:SF22">
    <property type="entry name" value="POLY(A)-SPECIFIC RIBONUCLEASE PNLDC1"/>
    <property type="match status" value="1"/>
</dbReference>
<dbReference type="EMBL" id="JWZT01002592">
    <property type="protein sequence ID" value="KII69095.1"/>
    <property type="molecule type" value="Genomic_DNA"/>
</dbReference>
<dbReference type="InterPro" id="IPR051181">
    <property type="entry name" value="CAF1_poly(A)_ribonucleases"/>
</dbReference>
<dbReference type="PANTHER" id="PTHR15092">
    <property type="entry name" value="POLY A -SPECIFIC RIBONUCLEASE/TARGET OF EGR1, MEMBER 1"/>
    <property type="match status" value="1"/>
</dbReference>
<dbReference type="InterPro" id="IPR006941">
    <property type="entry name" value="RNase_CAF1"/>
</dbReference>
<evidence type="ECO:0000313" key="3">
    <source>
        <dbReference type="EMBL" id="KII69095.1"/>
    </source>
</evidence>
<accession>A0A0C2MY59</accession>
<comment type="caution">
    <text evidence="3">The sequence shown here is derived from an EMBL/GenBank/DDBJ whole genome shotgun (WGS) entry which is preliminary data.</text>
</comment>
<dbReference type="InterPro" id="IPR012337">
    <property type="entry name" value="RNaseH-like_sf"/>
</dbReference>
<feature type="transmembrane region" description="Helical" evidence="2">
    <location>
        <begin position="276"/>
        <end position="295"/>
    </location>
</feature>
<dbReference type="Pfam" id="PF04857">
    <property type="entry name" value="CAF1"/>
    <property type="match status" value="1"/>
</dbReference>
<dbReference type="SUPFAM" id="SSF53098">
    <property type="entry name" value="Ribonuclease H-like"/>
    <property type="match status" value="1"/>
</dbReference>
<keyword evidence="4" id="KW-1185">Reference proteome</keyword>
<gene>
    <name evidence="3" type="ORF">RF11_04210</name>
</gene>
<evidence type="ECO:0000313" key="4">
    <source>
        <dbReference type="Proteomes" id="UP000031668"/>
    </source>
</evidence>
<proteinExistence type="inferred from homology"/>
<protein>
    <submittedName>
        <fullName evidence="3">Poly(A)-specific ribonuclease PARN</fullName>
    </submittedName>
</protein>
<dbReference type="GO" id="GO:0000175">
    <property type="term" value="F:3'-5'-RNA exonuclease activity"/>
    <property type="evidence" value="ECO:0007669"/>
    <property type="project" value="TreeGrafter"/>
</dbReference>
<dbReference type="InterPro" id="IPR036397">
    <property type="entry name" value="RNaseH_sf"/>
</dbReference>
<comment type="similarity">
    <text evidence="1">Belongs to the CAF1 family.</text>
</comment>
<dbReference type="Gene3D" id="3.30.420.10">
    <property type="entry name" value="Ribonuclease H-like superfamily/Ribonuclease H"/>
    <property type="match status" value="1"/>
</dbReference>
<reference evidence="3 4" key="1">
    <citation type="journal article" date="2014" name="Genome Biol. Evol.">
        <title>The genome of the myxosporean Thelohanellus kitauei shows adaptations to nutrient acquisition within its fish host.</title>
        <authorList>
            <person name="Yang Y."/>
            <person name="Xiong J."/>
            <person name="Zhou Z."/>
            <person name="Huo F."/>
            <person name="Miao W."/>
            <person name="Ran C."/>
            <person name="Liu Y."/>
            <person name="Zhang J."/>
            <person name="Feng J."/>
            <person name="Wang M."/>
            <person name="Wang M."/>
            <person name="Wang L."/>
            <person name="Yao B."/>
        </authorList>
    </citation>
    <scope>NUCLEOTIDE SEQUENCE [LARGE SCALE GENOMIC DNA]</scope>
    <source>
        <strain evidence="3">Wuqing</strain>
    </source>
</reference>